<evidence type="ECO:0000256" key="1">
    <source>
        <dbReference type="SAM" id="Phobius"/>
    </source>
</evidence>
<dbReference type="AlphaFoldDB" id="A0A2M6P1X1"/>
<dbReference type="PROSITE" id="PS00409">
    <property type="entry name" value="PROKAR_NTER_METHYL"/>
    <property type="match status" value="1"/>
</dbReference>
<dbReference type="NCBIfam" id="TIGR02532">
    <property type="entry name" value="IV_pilin_GFxxxE"/>
    <property type="match status" value="1"/>
</dbReference>
<dbReference type="InterPro" id="IPR012902">
    <property type="entry name" value="N_methyl_site"/>
</dbReference>
<dbReference type="Pfam" id="PF07963">
    <property type="entry name" value="N_methyl"/>
    <property type="match status" value="1"/>
</dbReference>
<keyword evidence="1" id="KW-0472">Membrane</keyword>
<evidence type="ECO:0000313" key="2">
    <source>
        <dbReference type="EMBL" id="PIR77733.1"/>
    </source>
</evidence>
<dbReference type="InterPro" id="IPR008969">
    <property type="entry name" value="CarboxyPept-like_regulatory"/>
</dbReference>
<reference evidence="3" key="1">
    <citation type="submission" date="2017-09" db="EMBL/GenBank/DDBJ databases">
        <title>Depth-based differentiation of microbial function through sediment-hosted aquifers and enrichment of novel symbionts in the deep terrestrial subsurface.</title>
        <authorList>
            <person name="Probst A.J."/>
            <person name="Ladd B."/>
            <person name="Jarett J.K."/>
            <person name="Geller-Mcgrath D.E."/>
            <person name="Sieber C.M.K."/>
            <person name="Emerson J.B."/>
            <person name="Anantharaman K."/>
            <person name="Thomas B.C."/>
            <person name="Malmstrom R."/>
            <person name="Stieglmeier M."/>
            <person name="Klingl A."/>
            <person name="Woyke T."/>
            <person name="Ryan C.M."/>
            <person name="Banfield J.F."/>
        </authorList>
    </citation>
    <scope>NUCLEOTIDE SEQUENCE [LARGE SCALE GENOMIC DNA]</scope>
</reference>
<evidence type="ECO:0000313" key="3">
    <source>
        <dbReference type="Proteomes" id="UP000228528"/>
    </source>
</evidence>
<keyword evidence="1" id="KW-1133">Transmembrane helix</keyword>
<dbReference type="SUPFAM" id="SSF49464">
    <property type="entry name" value="Carboxypeptidase regulatory domain-like"/>
    <property type="match status" value="1"/>
</dbReference>
<gene>
    <name evidence="2" type="ORF">COU30_00855</name>
</gene>
<keyword evidence="1" id="KW-0812">Transmembrane</keyword>
<feature type="transmembrane region" description="Helical" evidence="1">
    <location>
        <begin position="12"/>
        <end position="31"/>
    </location>
</feature>
<dbReference type="EMBL" id="PFBW01000036">
    <property type="protein sequence ID" value="PIR77733.1"/>
    <property type="molecule type" value="Genomic_DNA"/>
</dbReference>
<dbReference type="Proteomes" id="UP000228528">
    <property type="component" value="Unassembled WGS sequence"/>
</dbReference>
<accession>A0A2M6P1X1</accession>
<evidence type="ECO:0008006" key="4">
    <source>
        <dbReference type="Google" id="ProtNLM"/>
    </source>
</evidence>
<organism evidence="2 3">
    <name type="scientific">Candidatus Magasanikbacteria bacterium CG10_big_fil_rev_8_21_14_0_10_38_6</name>
    <dbReference type="NCBI Taxonomy" id="1974647"/>
    <lineage>
        <taxon>Bacteria</taxon>
        <taxon>Candidatus Magasanikiibacteriota</taxon>
    </lineage>
</organism>
<protein>
    <recommendedName>
        <fullName evidence="4">Carboxypeptidase regulatory-like domain-containing protein</fullName>
    </recommendedName>
</protein>
<comment type="caution">
    <text evidence="2">The sequence shown here is derived from an EMBL/GenBank/DDBJ whole genome shotgun (WGS) entry which is preliminary data.</text>
</comment>
<sequence>MVSFFQKSKGFTLIEVVVGIGVFLIFSVGIYESIQFVFQSVYQSRLRIIESGMLSEQVEIIRNMPFDDVGIFNGSPSGVLERTVTTTANGIFFTITRTVRNIDDPFDGTIDGQGVVDNNCQGSLAPVCHNDSTLCISENALQGHLNHGDTEGACGVPPLIDNSPADYKLVDIEIICTDCKQREPVRLSTMVAPKFLEGDPDNGALFVQVFDANADPVQGATVRIIATSTDPIFDFEDTTDNEGYLRIVDLPGALNAYDIIVTKSGFTTDRTTSTLANPSKPLASVVAQNVTQVSFSIDEISHINLSSIDSFCTAVSGVDVSLQGSTLVGTSPDVYFFDQSVTTDGTGSYVFSPMEWDIYSLQVLGYDIIGSIPGLPLNLPPGIEQSVQLLVGDDTANSLLIHVQDSITGQPVSSALVHVTGNSFDEMDRTGVGHVRQTDWSGGSGQLVYTDTTRYFDDGGVDVLASSGNVHLQSFVGQYADSGEIESSIIDLGTTPNYVTIQWEPFSQPTETGDSSLKFQIATSNSSTAGSWTYLGPDGTAGTYYDENTIDINSIHDGDRYLRYTAYFSTASTTFTPTLSDVSVTYTNSCTPPGQLYFGNIFSQEYTIAVGGDGFQTSTQQVTVDGDIFVTVELVGS</sequence>
<name>A0A2M6P1X1_9BACT</name>
<proteinExistence type="predicted"/>
<dbReference type="Gene3D" id="2.60.40.1120">
    <property type="entry name" value="Carboxypeptidase-like, regulatory domain"/>
    <property type="match status" value="1"/>
</dbReference>